<dbReference type="EMBL" id="CAUM01000093">
    <property type="protein sequence ID" value="CCV06134.1"/>
    <property type="molecule type" value="Genomic_DNA"/>
</dbReference>
<proteinExistence type="predicted"/>
<evidence type="ECO:0000313" key="1">
    <source>
        <dbReference type="EMBL" id="CCV06134.1"/>
    </source>
</evidence>
<dbReference type="Proteomes" id="UP000012062">
    <property type="component" value="Unassembled WGS sequence"/>
</dbReference>
<name>M5EN06_9HYPH</name>
<evidence type="ECO:0000313" key="2">
    <source>
        <dbReference type="Proteomes" id="UP000012062"/>
    </source>
</evidence>
<comment type="caution">
    <text evidence="1">The sequence shown here is derived from an EMBL/GenBank/DDBJ whole genome shotgun (WGS) entry which is preliminary data.</text>
</comment>
<sequence>MGRIATEQFSSCAAEGILLRQRLDHLVADHAFGARALVIAFGKNRLQIGRVEGGEFIQRFAGLALDRLLDGQHIVFAGPQAEGFLAFDGELQRLCAFRLLVWRQADENRLAFRPCLERKQLSEIGKRDHRKLARIAVAKHLDQTAEQELRLRRGGFVCVGDMHHSARRGSKFAANAGLRKDKTGLGGLGIDAFGAMRGARRGQDDKCNAGGGNSHEGLFFSFTTWALVAKKCQTHATLSMADGTLCDTGRPGSGHANFGA</sequence>
<accession>M5EN06</accession>
<protein>
    <submittedName>
        <fullName evidence="1">Uncharacterized protein</fullName>
    </submittedName>
</protein>
<reference evidence="1 2" key="1">
    <citation type="submission" date="2013-02" db="EMBL/GenBank/DDBJ databases">
        <authorList>
            <person name="Genoscope - CEA"/>
        </authorList>
    </citation>
    <scope>NUCLEOTIDE SEQUENCE [LARGE SCALE GENOMIC DNA]</scope>
    <source>
        <strain evidence="1 2">STM 2683</strain>
    </source>
</reference>
<dbReference type="AlphaFoldDB" id="M5EN06"/>
<organism evidence="1 2">
    <name type="scientific">Mesorhizobium metallidurans STM 2683</name>
    <dbReference type="NCBI Taxonomy" id="1297569"/>
    <lineage>
        <taxon>Bacteria</taxon>
        <taxon>Pseudomonadati</taxon>
        <taxon>Pseudomonadota</taxon>
        <taxon>Alphaproteobacteria</taxon>
        <taxon>Hyphomicrobiales</taxon>
        <taxon>Phyllobacteriaceae</taxon>
        <taxon>Mesorhizobium</taxon>
    </lineage>
</organism>
<keyword evidence="2" id="KW-1185">Reference proteome</keyword>
<dbReference type="STRING" id="1297569.MESS2_280016"/>
<gene>
    <name evidence="1" type="ORF">MESS2_280016</name>
</gene>